<dbReference type="AlphaFoldDB" id="A0A432W6F6"/>
<dbReference type="PANTHER" id="PTHR43667">
    <property type="entry name" value="CYCLOPROPANE-FATTY-ACYL-PHOSPHOLIPID SYNTHASE"/>
    <property type="match status" value="1"/>
</dbReference>
<sequence length="422" mass="48308">MAESERALAAPESANWLDKLSRELGLKVLGYAQHGHLTLVEQGEVIGEYGHAEAEPRARIEVHHPRMFRRFLFDGDIGAGESFTDGDWSSPDLLAVIRFFAANLQAMDKISARFGWITWPFQKLSYLTRGNNKKQARKNIISHYDLGNDLYTRFLDQRMQYSSAIYPHPQANLEEAQQEKLHRLCQMLDLQPDDHLLEIGTGWGGLAIFAAQEYGCKVTTTTISDAQFDYAKERVDALGLSQQITLLKQDYRDLEGRFDKLVSVEMIEAVGEKYLPGFFRKCSDLLKENGRLVIQAITIADQRAQAYNRDVDFIQRHIFPGGYLPSIELMSRLLKSKTDLVLRELDDIGLDYAKTLSDWRQRFNSRRSELNGLGYDDRFFRLWNYYLCYCEGGFSERRVSAVQFTATKPADKGALRKLTSNA</sequence>
<feature type="active site" evidence="6">
    <location>
        <position position="390"/>
    </location>
</feature>
<dbReference type="CDD" id="cd02440">
    <property type="entry name" value="AdoMet_MTases"/>
    <property type="match status" value="1"/>
</dbReference>
<organism evidence="7 8">
    <name type="scientific">Aliidiomarina minuta</name>
    <dbReference type="NCBI Taxonomy" id="880057"/>
    <lineage>
        <taxon>Bacteria</taxon>
        <taxon>Pseudomonadati</taxon>
        <taxon>Pseudomonadota</taxon>
        <taxon>Gammaproteobacteria</taxon>
        <taxon>Alteromonadales</taxon>
        <taxon>Idiomarinaceae</taxon>
        <taxon>Aliidiomarina</taxon>
    </lineage>
</organism>
<evidence type="ECO:0000313" key="7">
    <source>
        <dbReference type="EMBL" id="RUO25601.1"/>
    </source>
</evidence>
<dbReference type="GO" id="GO:0032259">
    <property type="term" value="P:methylation"/>
    <property type="evidence" value="ECO:0007669"/>
    <property type="project" value="UniProtKB-KW"/>
</dbReference>
<name>A0A432W6F6_9GAMM</name>
<dbReference type="InterPro" id="IPR029063">
    <property type="entry name" value="SAM-dependent_MTases_sf"/>
</dbReference>
<evidence type="ECO:0000256" key="5">
    <source>
        <dbReference type="ARBA" id="ARBA00023098"/>
    </source>
</evidence>
<evidence type="ECO:0000256" key="2">
    <source>
        <dbReference type="ARBA" id="ARBA00022603"/>
    </source>
</evidence>
<reference evidence="7 8" key="1">
    <citation type="journal article" date="2011" name="Front. Microbiol.">
        <title>Genomic signatures of strain selection and enhancement in Bacillus atrophaeus var. globigii, a historical biowarfare simulant.</title>
        <authorList>
            <person name="Gibbons H.S."/>
            <person name="Broomall S.M."/>
            <person name="McNew L.A."/>
            <person name="Daligault H."/>
            <person name="Chapman C."/>
            <person name="Bruce D."/>
            <person name="Karavis M."/>
            <person name="Krepps M."/>
            <person name="McGregor P.A."/>
            <person name="Hong C."/>
            <person name="Park K.H."/>
            <person name="Akmal A."/>
            <person name="Feldman A."/>
            <person name="Lin J.S."/>
            <person name="Chang W.E."/>
            <person name="Higgs B.W."/>
            <person name="Demirev P."/>
            <person name="Lindquist J."/>
            <person name="Liem A."/>
            <person name="Fochler E."/>
            <person name="Read T.D."/>
            <person name="Tapia R."/>
            <person name="Johnson S."/>
            <person name="Bishop-Lilly K.A."/>
            <person name="Detter C."/>
            <person name="Han C."/>
            <person name="Sozhamannan S."/>
            <person name="Rosenzweig C.N."/>
            <person name="Skowronski E.W."/>
        </authorList>
    </citation>
    <scope>NUCLEOTIDE SEQUENCE [LARGE SCALE GENOMIC DNA]</scope>
    <source>
        <strain evidence="7 8">MLST1</strain>
    </source>
</reference>
<evidence type="ECO:0000256" key="6">
    <source>
        <dbReference type="PIRSR" id="PIRSR003085-1"/>
    </source>
</evidence>
<dbReference type="SUPFAM" id="SSF53335">
    <property type="entry name" value="S-adenosyl-L-methionine-dependent methyltransferases"/>
    <property type="match status" value="1"/>
</dbReference>
<dbReference type="PIRSF" id="PIRSF003085">
    <property type="entry name" value="CMAS"/>
    <property type="match status" value="1"/>
</dbReference>
<evidence type="ECO:0000313" key="8">
    <source>
        <dbReference type="Proteomes" id="UP000288293"/>
    </source>
</evidence>
<dbReference type="Proteomes" id="UP000288293">
    <property type="component" value="Unassembled WGS sequence"/>
</dbReference>
<dbReference type="InterPro" id="IPR050723">
    <property type="entry name" value="CFA/CMAS"/>
</dbReference>
<dbReference type="InterPro" id="IPR003333">
    <property type="entry name" value="CMAS"/>
</dbReference>
<keyword evidence="3 7" id="KW-0808">Transferase</keyword>
<comment type="caution">
    <text evidence="7">The sequence shown here is derived from an EMBL/GenBank/DDBJ whole genome shotgun (WGS) entry which is preliminary data.</text>
</comment>
<gene>
    <name evidence="7" type="ORF">CWE09_02400</name>
</gene>
<keyword evidence="5" id="KW-0443">Lipid metabolism</keyword>
<keyword evidence="4" id="KW-0949">S-adenosyl-L-methionine</keyword>
<keyword evidence="8" id="KW-1185">Reference proteome</keyword>
<evidence type="ECO:0000256" key="4">
    <source>
        <dbReference type="ARBA" id="ARBA00022691"/>
    </source>
</evidence>
<evidence type="ECO:0000256" key="3">
    <source>
        <dbReference type="ARBA" id="ARBA00022679"/>
    </source>
</evidence>
<dbReference type="OrthoDB" id="9782855at2"/>
<evidence type="ECO:0000256" key="1">
    <source>
        <dbReference type="ARBA" id="ARBA00010815"/>
    </source>
</evidence>
<dbReference type="Pfam" id="PF02353">
    <property type="entry name" value="CMAS"/>
    <property type="match status" value="1"/>
</dbReference>
<comment type="similarity">
    <text evidence="1">Belongs to the CFA/CMAS family.</text>
</comment>
<protein>
    <submittedName>
        <fullName evidence="7">SAM-dependent methyltransferase</fullName>
    </submittedName>
</protein>
<proteinExistence type="inferred from homology"/>
<dbReference type="PANTHER" id="PTHR43667:SF2">
    <property type="entry name" value="FATTY ACID C-METHYL TRANSFERASE"/>
    <property type="match status" value="1"/>
</dbReference>
<accession>A0A432W6F6</accession>
<dbReference type="Gene3D" id="3.40.50.150">
    <property type="entry name" value="Vaccinia Virus protein VP39"/>
    <property type="match status" value="1"/>
</dbReference>
<keyword evidence="2 7" id="KW-0489">Methyltransferase</keyword>
<dbReference type="RefSeq" id="WP_126802339.1">
    <property type="nucleotide sequence ID" value="NZ_PIPL01000001.1"/>
</dbReference>
<dbReference type="EMBL" id="PIPL01000001">
    <property type="protein sequence ID" value="RUO25601.1"/>
    <property type="molecule type" value="Genomic_DNA"/>
</dbReference>
<dbReference type="GO" id="GO:0008610">
    <property type="term" value="P:lipid biosynthetic process"/>
    <property type="evidence" value="ECO:0007669"/>
    <property type="project" value="InterPro"/>
</dbReference>
<dbReference type="GO" id="GO:0008168">
    <property type="term" value="F:methyltransferase activity"/>
    <property type="evidence" value="ECO:0007669"/>
    <property type="project" value="UniProtKB-KW"/>
</dbReference>